<comment type="caution">
    <text evidence="1">The sequence shown here is derived from an EMBL/GenBank/DDBJ whole genome shotgun (WGS) entry which is preliminary data.</text>
</comment>
<protein>
    <submittedName>
        <fullName evidence="1">Uncharacterized protein</fullName>
    </submittedName>
</protein>
<accession>A0A931FBZ5</accession>
<keyword evidence="2" id="KW-1185">Reference proteome</keyword>
<name>A0A931FBZ5_9ENTE</name>
<dbReference type="AlphaFoldDB" id="A0A931FBZ5"/>
<dbReference type="EMBL" id="JADAKE010000016">
    <property type="protein sequence ID" value="MBF8808158.1"/>
    <property type="molecule type" value="Genomic_DNA"/>
</dbReference>
<evidence type="ECO:0000313" key="1">
    <source>
        <dbReference type="EMBL" id="MBF8808158.1"/>
    </source>
</evidence>
<dbReference type="Proteomes" id="UP000637757">
    <property type="component" value="Unassembled WGS sequence"/>
</dbReference>
<sequence length="54" mass="6259">MIKSKQELQLAEEKTIKVKKEWQTDEATAIRRAARSAECILEKNNQNILFISIV</sequence>
<reference evidence="1" key="1">
    <citation type="submission" date="2020-09" db="EMBL/GenBank/DDBJ databases">
        <title>Genomic insights into the novelty and pathogenicity of a unique biofilm-forming Enterococcus sp. bacteria (Enterococcus lacertideformus) identified in reptiles.</title>
        <authorList>
            <person name="Agius J.E."/>
            <person name="Phalen D.N."/>
            <person name="Rose K."/>
            <person name="Eden J.-S."/>
        </authorList>
    </citation>
    <scope>NUCLEOTIDE SEQUENCE</scope>
    <source>
        <strain evidence="1">PHRS 0518</strain>
    </source>
</reference>
<proteinExistence type="predicted"/>
<gene>
    <name evidence="1" type="ORF">IC227_07375</name>
</gene>
<organism evidence="1 2">
    <name type="scientific">Enterococcus lacertideformus</name>
    <dbReference type="NCBI Taxonomy" id="2771493"/>
    <lineage>
        <taxon>Bacteria</taxon>
        <taxon>Bacillati</taxon>
        <taxon>Bacillota</taxon>
        <taxon>Bacilli</taxon>
        <taxon>Lactobacillales</taxon>
        <taxon>Enterococcaceae</taxon>
        <taxon>Enterococcus</taxon>
    </lineage>
</organism>
<evidence type="ECO:0000313" key="2">
    <source>
        <dbReference type="Proteomes" id="UP000637757"/>
    </source>
</evidence>